<feature type="compositionally biased region" description="Low complexity" evidence="1">
    <location>
        <begin position="158"/>
        <end position="187"/>
    </location>
</feature>
<dbReference type="AlphaFoldDB" id="A0A540W5T6"/>
<proteinExistence type="predicted"/>
<evidence type="ECO:0000313" key="2">
    <source>
        <dbReference type="EMBL" id="TQF03714.1"/>
    </source>
</evidence>
<dbReference type="RefSeq" id="WP_141634326.1">
    <property type="nucleotide sequence ID" value="NZ_VIGB01000003.1"/>
</dbReference>
<comment type="caution">
    <text evidence="2">The sequence shown here is derived from an EMBL/GenBank/DDBJ whole genome shotgun (WGS) entry which is preliminary data.</text>
</comment>
<reference evidence="2 3" key="1">
    <citation type="submission" date="2019-06" db="EMBL/GenBank/DDBJ databases">
        <title>Description of Kitasatospora acidophila sp. nov. isolated from pine grove soil, and reclassification of Streptomyces novaecaesareae to Kitasatospora novaeceasareae comb. nov.</title>
        <authorList>
            <person name="Kim M.J."/>
        </authorList>
    </citation>
    <scope>NUCLEOTIDE SEQUENCE [LARGE SCALE GENOMIC DNA]</scope>
    <source>
        <strain evidence="2 3">MMS16-CNU292</strain>
    </source>
</reference>
<protein>
    <submittedName>
        <fullName evidence="2">Uncharacterized protein</fullName>
    </submittedName>
</protein>
<name>A0A540W5T6_9ACTN</name>
<dbReference type="OrthoDB" id="3855104at2"/>
<accession>A0A540W5T6</accession>
<sequence>MNAVPGDWAALGAKNAYLDTARQLEASGVSAADLKVEVETLSEFKKKVDAMLQSLDDSDASTPKISQQSLDQDHVGAFPDATNLLGAYDVVHQNLQTLSTTLSDQIQAMSIALNINMNGYQNVEDSQRQALWKIYNQTDEQYNSGVSPTGIVKPLNPDAPSTATSTDSSPATPASSSNSTQPTTALS</sequence>
<dbReference type="EMBL" id="VIGB01000003">
    <property type="protein sequence ID" value="TQF03714.1"/>
    <property type="molecule type" value="Genomic_DNA"/>
</dbReference>
<gene>
    <name evidence="2" type="ORF">E6W39_17595</name>
</gene>
<feature type="region of interest" description="Disordered" evidence="1">
    <location>
        <begin position="145"/>
        <end position="187"/>
    </location>
</feature>
<evidence type="ECO:0000313" key="3">
    <source>
        <dbReference type="Proteomes" id="UP000319103"/>
    </source>
</evidence>
<evidence type="ECO:0000256" key="1">
    <source>
        <dbReference type="SAM" id="MobiDB-lite"/>
    </source>
</evidence>
<dbReference type="Proteomes" id="UP000319103">
    <property type="component" value="Unassembled WGS sequence"/>
</dbReference>
<organism evidence="2 3">
    <name type="scientific">Kitasatospora acidiphila</name>
    <dbReference type="NCBI Taxonomy" id="2567942"/>
    <lineage>
        <taxon>Bacteria</taxon>
        <taxon>Bacillati</taxon>
        <taxon>Actinomycetota</taxon>
        <taxon>Actinomycetes</taxon>
        <taxon>Kitasatosporales</taxon>
        <taxon>Streptomycetaceae</taxon>
        <taxon>Kitasatospora</taxon>
    </lineage>
</organism>
<keyword evidence="3" id="KW-1185">Reference proteome</keyword>